<dbReference type="PROSITE" id="PS50939">
    <property type="entry name" value="CYTOCHROME_B561"/>
    <property type="match status" value="1"/>
</dbReference>
<feature type="transmembrane region" description="Helical" evidence="9">
    <location>
        <begin position="121"/>
        <end position="141"/>
    </location>
</feature>
<protein>
    <recommendedName>
        <fullName evidence="14">Cytochrome b561 domain-containing protein</fullName>
    </recommendedName>
</protein>
<feature type="transmembrane region" description="Helical" evidence="9">
    <location>
        <begin position="329"/>
        <end position="347"/>
    </location>
</feature>
<keyword evidence="4" id="KW-0732">Signal</keyword>
<evidence type="ECO:0000256" key="1">
    <source>
        <dbReference type="ARBA" id="ARBA00004370"/>
    </source>
</evidence>
<dbReference type="PROSITE" id="PS50836">
    <property type="entry name" value="DOMON"/>
    <property type="match status" value="1"/>
</dbReference>
<evidence type="ECO:0000259" key="11">
    <source>
        <dbReference type="PROSITE" id="PS50939"/>
    </source>
</evidence>
<keyword evidence="3 9" id="KW-0812">Transmembrane</keyword>
<dbReference type="InterPro" id="IPR012438">
    <property type="entry name" value="DUF1639"/>
</dbReference>
<feature type="domain" description="DOMON" evidence="10">
    <location>
        <begin position="108"/>
        <end position="221"/>
    </location>
</feature>
<feature type="transmembrane region" description="Helical" evidence="9">
    <location>
        <begin position="397"/>
        <end position="424"/>
    </location>
</feature>
<dbReference type="InterPro" id="IPR006593">
    <property type="entry name" value="Cyt_b561/ferric_Rdtase_TM"/>
</dbReference>
<keyword evidence="5" id="KW-0249">Electron transport</keyword>
<evidence type="ECO:0000256" key="9">
    <source>
        <dbReference type="SAM" id="Phobius"/>
    </source>
</evidence>
<comment type="caution">
    <text evidence="12">The sequence shown here is derived from an EMBL/GenBank/DDBJ whole genome shotgun (WGS) entry which is preliminary data.</text>
</comment>
<name>A0A8J5FV01_ZINOF</name>
<dbReference type="InterPro" id="IPR045266">
    <property type="entry name" value="DOH_DOMON"/>
</dbReference>
<evidence type="ECO:0008006" key="14">
    <source>
        <dbReference type="Google" id="ProtNLM"/>
    </source>
</evidence>
<evidence type="ECO:0000256" key="6">
    <source>
        <dbReference type="ARBA" id="ARBA00022989"/>
    </source>
</evidence>
<dbReference type="CDD" id="cd08760">
    <property type="entry name" value="Cyt_b561_FRRS1_like"/>
    <property type="match status" value="1"/>
</dbReference>
<sequence length="853" mass="94445">MISRSVAILFWAWSSQSDLRLLRLDLKGRLVMRMKLGQMSDWGKRRGSNSIPRTQLQYAASMGLHSVAFILPIVLAAITTGAQSDSCELELPAALRNYSGLSCRPIWNNFVLRYSQNEENVLSIVLSTIYTVGWVGMGFSMDGRMVGSSAMVGWMGKTGIPHIREFYLRGKSASEIVADQGQLLSTAVAPKVLVHHAKIYLAFQLKFQAPLAQQHLLFAIGTSTPVHKHLKKHSDKISILFDFSTGSSSTSTSYLYKLKRSHGVLAIFGWGVLLPIGAIIARYCKQWGPLWYYLHTIIQLIGFMIGLAAVVTGKLLFDELHATVYSHRGIGIFVLVLGILQVMAFFVKPDQDSKIRRYWNWYHHWGGRLALFFAAVNIVVGIQVGDGGSSWKVGYGFDLAILFITCIILEGGGLWRLLLAVAVLKTATCSGVLPPLSSGSLILDDISDQKKIPVVSVLSTISSEEMAIASYAASCGTRDLNLIDASLLLVCRFTRSCLVSPFGTKRNVFSKSPDVIVLDNGRKPILKASMEEYDAEDVHGFPNCSPLEPKLLRVKHSSGSGYQSPNRDRPFFHISSSEAPHSNAFNGASPDDVLFQWGHRKRSRWLRAEGRASVASAERGDDSPIHSRQVLKLHRRSSAATAGAGALPPPCGPCATSTRRSCVPGRGSTASLVTRVCRQSRPDHRIFFSPESHPLTDLSPQPLAMIRSVQERSEGRARPEERRSPEKPPKTSPASACSEAADASMNPDPVPPSDPKPTERISLDHFEWPRIHLSLSRKEKEDDFMAMKGTKLPQRPKKRAKNIDRTLQFCYPGMWLSDLTAARYEVREKKCKMKKKKRRGLKGMQSMVDSDSE</sequence>
<dbReference type="SMART" id="SM00664">
    <property type="entry name" value="DoH"/>
    <property type="match status" value="1"/>
</dbReference>
<evidence type="ECO:0000256" key="4">
    <source>
        <dbReference type="ARBA" id="ARBA00022729"/>
    </source>
</evidence>
<reference evidence="12 13" key="1">
    <citation type="submission" date="2020-08" db="EMBL/GenBank/DDBJ databases">
        <title>Plant Genome Project.</title>
        <authorList>
            <person name="Zhang R.-G."/>
        </authorList>
    </citation>
    <scope>NUCLEOTIDE SEQUENCE [LARGE SCALE GENOMIC DNA]</scope>
    <source>
        <tissue evidence="12">Rhizome</tissue>
    </source>
</reference>
<evidence type="ECO:0000256" key="3">
    <source>
        <dbReference type="ARBA" id="ARBA00022692"/>
    </source>
</evidence>
<feature type="transmembrane region" description="Helical" evidence="9">
    <location>
        <begin position="290"/>
        <end position="317"/>
    </location>
</feature>
<comment type="subcellular location">
    <subcellularLocation>
        <location evidence="1">Membrane</location>
    </subcellularLocation>
</comment>
<feature type="transmembrane region" description="Helical" evidence="9">
    <location>
        <begin position="367"/>
        <end position="385"/>
    </location>
</feature>
<dbReference type="Pfam" id="PF07797">
    <property type="entry name" value="DUF1639"/>
    <property type="match status" value="1"/>
</dbReference>
<dbReference type="EMBL" id="JACMSC010000013">
    <property type="protein sequence ID" value="KAG6493395.1"/>
    <property type="molecule type" value="Genomic_DNA"/>
</dbReference>
<dbReference type="Proteomes" id="UP000734854">
    <property type="component" value="Unassembled WGS sequence"/>
</dbReference>
<dbReference type="PANTHER" id="PTHR23130:SF115">
    <property type="entry name" value="OS01G0680900 PROTEIN"/>
    <property type="match status" value="1"/>
</dbReference>
<dbReference type="SMART" id="SM00665">
    <property type="entry name" value="B561"/>
    <property type="match status" value="1"/>
</dbReference>
<keyword evidence="2" id="KW-0813">Transport</keyword>
<keyword evidence="13" id="KW-1185">Reference proteome</keyword>
<dbReference type="GO" id="GO:0016020">
    <property type="term" value="C:membrane"/>
    <property type="evidence" value="ECO:0007669"/>
    <property type="project" value="UniProtKB-SubCell"/>
</dbReference>
<evidence type="ECO:0000313" key="12">
    <source>
        <dbReference type="EMBL" id="KAG6493395.1"/>
    </source>
</evidence>
<organism evidence="12 13">
    <name type="scientific">Zingiber officinale</name>
    <name type="common">Ginger</name>
    <name type="synonym">Amomum zingiber</name>
    <dbReference type="NCBI Taxonomy" id="94328"/>
    <lineage>
        <taxon>Eukaryota</taxon>
        <taxon>Viridiplantae</taxon>
        <taxon>Streptophyta</taxon>
        <taxon>Embryophyta</taxon>
        <taxon>Tracheophyta</taxon>
        <taxon>Spermatophyta</taxon>
        <taxon>Magnoliopsida</taxon>
        <taxon>Liliopsida</taxon>
        <taxon>Zingiberales</taxon>
        <taxon>Zingiberaceae</taxon>
        <taxon>Zingiber</taxon>
    </lineage>
</organism>
<evidence type="ECO:0000256" key="2">
    <source>
        <dbReference type="ARBA" id="ARBA00022448"/>
    </source>
</evidence>
<feature type="compositionally biased region" description="Basic and acidic residues" evidence="8">
    <location>
        <begin position="710"/>
        <end position="729"/>
    </location>
</feature>
<keyword evidence="6 9" id="KW-1133">Transmembrane helix</keyword>
<feature type="region of interest" description="Disordered" evidence="8">
    <location>
        <begin position="632"/>
        <end position="676"/>
    </location>
</feature>
<evidence type="ECO:0000256" key="8">
    <source>
        <dbReference type="SAM" id="MobiDB-lite"/>
    </source>
</evidence>
<gene>
    <name evidence="12" type="ORF">ZIOFF_048378</name>
</gene>
<keyword evidence="7 9" id="KW-0472">Membrane</keyword>
<feature type="domain" description="Cytochrome b561" evidence="11">
    <location>
        <begin position="224"/>
        <end position="418"/>
    </location>
</feature>
<evidence type="ECO:0000259" key="10">
    <source>
        <dbReference type="PROSITE" id="PS50836"/>
    </source>
</evidence>
<accession>A0A8J5FV01</accession>
<dbReference type="Gene3D" id="1.20.120.1770">
    <property type="match status" value="1"/>
</dbReference>
<evidence type="ECO:0000256" key="7">
    <source>
        <dbReference type="ARBA" id="ARBA00023136"/>
    </source>
</evidence>
<feature type="region of interest" description="Disordered" evidence="8">
    <location>
        <begin position="710"/>
        <end position="763"/>
    </location>
</feature>
<dbReference type="AlphaFoldDB" id="A0A8J5FV01"/>
<dbReference type="CDD" id="cd09631">
    <property type="entry name" value="DOMON_DOH"/>
    <property type="match status" value="1"/>
</dbReference>
<feature type="transmembrane region" description="Helical" evidence="9">
    <location>
        <begin position="56"/>
        <end position="78"/>
    </location>
</feature>
<dbReference type="PANTHER" id="PTHR23130">
    <property type="entry name" value="CYTOCHROME B561 AND DOMON DOMAIN-CONTAINING PROTEIN"/>
    <property type="match status" value="1"/>
</dbReference>
<dbReference type="InterPro" id="IPR005018">
    <property type="entry name" value="DOMON_domain"/>
</dbReference>
<evidence type="ECO:0000256" key="5">
    <source>
        <dbReference type="ARBA" id="ARBA00022982"/>
    </source>
</evidence>
<proteinExistence type="predicted"/>
<feature type="transmembrane region" description="Helical" evidence="9">
    <location>
        <begin position="263"/>
        <end position="284"/>
    </location>
</feature>
<evidence type="ECO:0000313" key="13">
    <source>
        <dbReference type="Proteomes" id="UP000734854"/>
    </source>
</evidence>